<dbReference type="AlphaFoldDB" id="A0A095C8Y9"/>
<keyword evidence="8" id="KW-1185">Reference proteome</keyword>
<dbReference type="PANTHER" id="PTHR20889">
    <property type="entry name" value="PHOSPHATASE, ORPHAN 1, 2"/>
    <property type="match status" value="1"/>
</dbReference>
<dbReference type="GO" id="GO:0046872">
    <property type="term" value="F:metal ion binding"/>
    <property type="evidence" value="ECO:0007669"/>
    <property type="project" value="UniProtKB-KW"/>
</dbReference>
<reference evidence="7 8" key="1">
    <citation type="journal article" date="2011" name="MBio">
        <title>Genome variation in Cryptococcus gattii, an emerging pathogen of immunocompetent hosts.</title>
        <authorList>
            <person name="D'Souza C.A."/>
            <person name="Kronstad J.W."/>
            <person name="Taylor G."/>
            <person name="Warren R."/>
            <person name="Yuen M."/>
            <person name="Hu G."/>
            <person name="Jung W.H."/>
            <person name="Sham A."/>
            <person name="Kidd S.E."/>
            <person name="Tangen K."/>
            <person name="Lee N."/>
            <person name="Zeilmaker T."/>
            <person name="Sawkins J."/>
            <person name="McVicker G."/>
            <person name="Shah S."/>
            <person name="Gnerre S."/>
            <person name="Griggs A."/>
            <person name="Zeng Q."/>
            <person name="Bartlett K."/>
            <person name="Li W."/>
            <person name="Wang X."/>
            <person name="Heitman J."/>
            <person name="Stajich J.E."/>
            <person name="Fraser J.A."/>
            <person name="Meyer W."/>
            <person name="Carter D."/>
            <person name="Schein J."/>
            <person name="Krzywinski M."/>
            <person name="Kwon-Chung K.J."/>
            <person name="Varma A."/>
            <person name="Wang J."/>
            <person name="Brunham R."/>
            <person name="Fyfe M."/>
            <person name="Ouellette B.F."/>
            <person name="Siddiqui A."/>
            <person name="Marra M."/>
            <person name="Jones S."/>
            <person name="Holt R."/>
            <person name="Birren B.W."/>
            <person name="Galagan J.E."/>
            <person name="Cuomo C.A."/>
        </authorList>
    </citation>
    <scope>NUCLEOTIDE SEQUENCE [LARGE SCALE GENOMIC DNA]</scope>
    <source>
        <strain evidence="7 8">R265</strain>
    </source>
</reference>
<keyword evidence="3" id="KW-0378">Hydrolase</keyword>
<dbReference type="PANTHER" id="PTHR20889:SF12">
    <property type="entry name" value="LP01149P"/>
    <property type="match status" value="1"/>
</dbReference>
<dbReference type="KEGG" id="cdeu:CNBG_2810"/>
<evidence type="ECO:0000256" key="4">
    <source>
        <dbReference type="ARBA" id="ARBA00022842"/>
    </source>
</evidence>
<evidence type="ECO:0000256" key="1">
    <source>
        <dbReference type="ARBA" id="ARBA00001946"/>
    </source>
</evidence>
<keyword evidence="4 6" id="KW-0460">Magnesium</keyword>
<comment type="cofactor">
    <cofactor evidence="1 6">
        <name>Mg(2+)</name>
        <dbReference type="ChEBI" id="CHEBI:18420"/>
    </cofactor>
</comment>
<evidence type="ECO:0000256" key="3">
    <source>
        <dbReference type="ARBA" id="ARBA00022801"/>
    </source>
</evidence>
<sequence length="248" mass="28281">MSKQLIVFDFDWSFVDQDTDRWVFEVLSTELRRLLQSRKSAGTGMQCTPDVVNDTMKDLYEKGFKKEDVLEALRILPFHPAMKRAVTSLQQRSAETTFLCLSNSNEVYISTILEKHGLTDLFSEIITNPAHWSEEAPDHLIIGRRLPASEPPHGCSVGCLANMCKGDELDRYLAANGGKDVFKKIVYIGDGGNDFCPLLRMRQGDLALVRKGLELDERVKKEGQQCGLKVDVKFWEQAWQIDEYFQEL</sequence>
<accession>A0A095C8Y9</accession>
<dbReference type="HOGENOM" id="CLU_068983_1_0_1"/>
<dbReference type="STRING" id="294750.A0A095C8Y9"/>
<evidence type="ECO:0000313" key="7">
    <source>
        <dbReference type="EMBL" id="KGB76972.1"/>
    </source>
</evidence>
<dbReference type="NCBIfam" id="TIGR01488">
    <property type="entry name" value="HAD-SF-IB"/>
    <property type="match status" value="1"/>
</dbReference>
<dbReference type="InterPro" id="IPR006384">
    <property type="entry name" value="HAD_hydro_PyrdxlP_Pase-like"/>
</dbReference>
<dbReference type="OrthoDB" id="10267182at2759"/>
<keyword evidence="2 6" id="KW-0479">Metal-binding</keyword>
<dbReference type="InterPro" id="IPR036412">
    <property type="entry name" value="HAD-like_sf"/>
</dbReference>
<feature type="active site" description="Proton donor" evidence="5">
    <location>
        <position position="11"/>
    </location>
</feature>
<protein>
    <submittedName>
        <fullName evidence="7">Pyridoxal phosphate phosphatase phospho2</fullName>
    </submittedName>
</protein>
<dbReference type="SUPFAM" id="SSF56784">
    <property type="entry name" value="HAD-like"/>
    <property type="match status" value="1"/>
</dbReference>
<dbReference type="Gene3D" id="3.40.50.1000">
    <property type="entry name" value="HAD superfamily/HAD-like"/>
    <property type="match status" value="1"/>
</dbReference>
<feature type="binding site" evidence="6">
    <location>
        <position position="11"/>
    </location>
    <ligand>
        <name>Mg(2+)</name>
        <dbReference type="ChEBI" id="CHEBI:18420"/>
    </ligand>
</feature>
<proteinExistence type="predicted"/>
<dbReference type="GeneID" id="88179140"/>
<feature type="binding site" evidence="6">
    <location>
        <position position="190"/>
    </location>
    <ligand>
        <name>Mg(2+)</name>
        <dbReference type="ChEBI" id="CHEBI:18420"/>
    </ligand>
</feature>
<evidence type="ECO:0000256" key="5">
    <source>
        <dbReference type="PIRSR" id="PIRSR031051-1"/>
    </source>
</evidence>
<evidence type="ECO:0000313" key="8">
    <source>
        <dbReference type="Proteomes" id="UP000029445"/>
    </source>
</evidence>
<reference evidence="7 8" key="2">
    <citation type="journal article" date="2018" name="Proc. Natl. Acad. Sci.">
        <title>RNAi is a critical determinant of centromere evolution in closely related fungi.</title>
        <authorList>
            <person name="Yadav V."/>
            <person name="Sun S."/>
            <person name="Billmyre R.B."/>
            <person name="Thimmappa B.C."/>
            <person name="Shea T."/>
            <person name="Lintner R."/>
            <person name="Bakkeren G."/>
            <person name="Cuomo C.A."/>
            <person name="Heitman J."/>
            <person name="Sanyal K."/>
        </authorList>
    </citation>
    <scope>NUCLEOTIDE SEQUENCE [LARGE SCALE GENOMIC DNA]</scope>
    <source>
        <strain evidence="7 8">R265</strain>
    </source>
</reference>
<dbReference type="InterPro" id="IPR023214">
    <property type="entry name" value="HAD_sf"/>
</dbReference>
<dbReference type="OMA" id="HNLADCF"/>
<dbReference type="RefSeq" id="XP_062882821.1">
    <property type="nucleotide sequence ID" value="XM_063026866.1"/>
</dbReference>
<evidence type="ECO:0000256" key="6">
    <source>
        <dbReference type="PIRSR" id="PIRSR031051-3"/>
    </source>
</evidence>
<dbReference type="NCBIfam" id="TIGR01489">
    <property type="entry name" value="DKMTPPase-SF"/>
    <property type="match status" value="1"/>
</dbReference>
<gene>
    <name evidence="7" type="ORF">CNBG_2810</name>
</gene>
<dbReference type="Proteomes" id="UP000029445">
    <property type="component" value="Chromosome 8"/>
</dbReference>
<dbReference type="VEuPathDB" id="FungiDB:CNBG_2810"/>
<dbReference type="Pfam" id="PF06888">
    <property type="entry name" value="Put_Phosphatase"/>
    <property type="match status" value="1"/>
</dbReference>
<name>A0A095C8Y9_CRYD2</name>
<feature type="binding site" evidence="6">
    <location>
        <position position="9"/>
    </location>
    <ligand>
        <name>Mg(2+)</name>
        <dbReference type="ChEBI" id="CHEBI:18420"/>
    </ligand>
</feature>
<dbReference type="InterPro" id="IPR016965">
    <property type="entry name" value="Pase_PHOSPHO-typ"/>
</dbReference>
<organism evidence="7 8">
    <name type="scientific">Cryptococcus deuterogattii (strain R265)</name>
    <name type="common">Cryptococcus gattii VGII (strain R265)</name>
    <dbReference type="NCBI Taxonomy" id="294750"/>
    <lineage>
        <taxon>Eukaryota</taxon>
        <taxon>Fungi</taxon>
        <taxon>Dikarya</taxon>
        <taxon>Basidiomycota</taxon>
        <taxon>Agaricomycotina</taxon>
        <taxon>Tremellomycetes</taxon>
        <taxon>Tremellales</taxon>
        <taxon>Cryptococcaceae</taxon>
        <taxon>Cryptococcus</taxon>
        <taxon>Cryptococcus gattii species complex</taxon>
    </lineage>
</organism>
<feature type="active site" description="Nucleophile" evidence="5">
    <location>
        <position position="9"/>
    </location>
</feature>
<dbReference type="GO" id="GO:0016791">
    <property type="term" value="F:phosphatase activity"/>
    <property type="evidence" value="ECO:0007669"/>
    <property type="project" value="InterPro"/>
</dbReference>
<evidence type="ECO:0000256" key="2">
    <source>
        <dbReference type="ARBA" id="ARBA00022723"/>
    </source>
</evidence>
<dbReference type="EMBL" id="CP025766">
    <property type="protein sequence ID" value="KGB76972.1"/>
    <property type="molecule type" value="Genomic_DNA"/>
</dbReference>
<dbReference type="PIRSF" id="PIRSF031051">
    <property type="entry name" value="PyrdxlP_Pase_PHOSPHO2"/>
    <property type="match status" value="1"/>
</dbReference>